<dbReference type="AlphaFoldDB" id="A0A3N0E5F8"/>
<evidence type="ECO:0000256" key="1">
    <source>
        <dbReference type="ARBA" id="ARBA00004442"/>
    </source>
</evidence>
<comment type="subcellular location">
    <subcellularLocation>
        <location evidence="1">Cell outer membrane</location>
    </subcellularLocation>
</comment>
<evidence type="ECO:0000256" key="5">
    <source>
        <dbReference type="ARBA" id="ARBA00023237"/>
    </source>
</evidence>
<dbReference type="InterPro" id="IPR012944">
    <property type="entry name" value="SusD_RagB_dom"/>
</dbReference>
<evidence type="ECO:0000256" key="4">
    <source>
        <dbReference type="ARBA" id="ARBA00023136"/>
    </source>
</evidence>
<dbReference type="Pfam" id="PF14322">
    <property type="entry name" value="SusD-like_3"/>
    <property type="match status" value="1"/>
</dbReference>
<dbReference type="OrthoDB" id="5694214at2"/>
<evidence type="ECO:0000259" key="7">
    <source>
        <dbReference type="Pfam" id="PF14322"/>
    </source>
</evidence>
<comment type="caution">
    <text evidence="8">The sequence shown here is derived from an EMBL/GenBank/DDBJ whole genome shotgun (WGS) entry which is preliminary data.</text>
</comment>
<evidence type="ECO:0000259" key="6">
    <source>
        <dbReference type="Pfam" id="PF07980"/>
    </source>
</evidence>
<dbReference type="InterPro" id="IPR011990">
    <property type="entry name" value="TPR-like_helical_dom_sf"/>
</dbReference>
<protein>
    <submittedName>
        <fullName evidence="8">RagB/SusD family nutrient uptake outer membrane protein</fullName>
    </submittedName>
</protein>
<keyword evidence="4" id="KW-0472">Membrane</keyword>
<dbReference type="Proteomes" id="UP000267469">
    <property type="component" value="Unassembled WGS sequence"/>
</dbReference>
<keyword evidence="9" id="KW-1185">Reference proteome</keyword>
<proteinExistence type="inferred from homology"/>
<dbReference type="SUPFAM" id="SSF48452">
    <property type="entry name" value="TPR-like"/>
    <property type="match status" value="1"/>
</dbReference>
<evidence type="ECO:0000256" key="2">
    <source>
        <dbReference type="ARBA" id="ARBA00006275"/>
    </source>
</evidence>
<keyword evidence="5" id="KW-0998">Cell outer membrane</keyword>
<organism evidence="8 9">
    <name type="scientific">Sinomicrobium pectinilyticum</name>
    <dbReference type="NCBI Taxonomy" id="1084421"/>
    <lineage>
        <taxon>Bacteria</taxon>
        <taxon>Pseudomonadati</taxon>
        <taxon>Bacteroidota</taxon>
        <taxon>Flavobacteriia</taxon>
        <taxon>Flavobacteriales</taxon>
        <taxon>Flavobacteriaceae</taxon>
        <taxon>Sinomicrobium</taxon>
    </lineage>
</organism>
<feature type="domain" description="SusD-like N-terminal" evidence="7">
    <location>
        <begin position="27"/>
        <end position="233"/>
    </location>
</feature>
<dbReference type="InterPro" id="IPR033985">
    <property type="entry name" value="SusD-like_N"/>
</dbReference>
<comment type="similarity">
    <text evidence="2">Belongs to the SusD family.</text>
</comment>
<evidence type="ECO:0000313" key="9">
    <source>
        <dbReference type="Proteomes" id="UP000267469"/>
    </source>
</evidence>
<reference evidence="8 9" key="1">
    <citation type="submission" date="2018-10" db="EMBL/GenBank/DDBJ databases">
        <title>Sinomicrobium pectinilyticum sp. nov., a pectinase-producing bacterium isolated from alkaline and saline soil, and emended description of the genus Sinomicrobium.</title>
        <authorList>
            <person name="Cheng B."/>
            <person name="Li C."/>
            <person name="Lai Q."/>
            <person name="Du M."/>
            <person name="Shao Z."/>
            <person name="Xu P."/>
            <person name="Yang C."/>
        </authorList>
    </citation>
    <scope>NUCLEOTIDE SEQUENCE [LARGE SCALE GENOMIC DNA]</scope>
    <source>
        <strain evidence="8 9">5DNS001</strain>
    </source>
</reference>
<sequence length="608" mass="69159">MKKINHIKQFFGIVLALFFSSSCEDVLDVENNATVSEQAVFNSLSYTNSAVVGIYNQLIGDNAYGNRISCLYPQTADDFKTSGDYNCNDRRGIGMYGACSSNVELNNPFKQLYTGIERANICIKYIPLSNLYENGTEEEKAMMRIHYGEALTLRAQFYHELLRNWGDLPAQFVPSADMQDLFLPKTDRDEIYDQLLEDLELASELLPWRTESPFQNVRVTKGTAKGLRARIALARGGYALRRETNMMERKPDYLDFYRIAMQECKEIMARRDQHNLNPDYESIFRYLHGQGSDPTGEILFEVGAFGGNSKTDSKLAYYNGMVHNVNSRYGRGGGGIEATPTYFYEFDSIADVRRDVTLAIYEVDKESKASMVSASGFKDGKFRRSWTNITGTSQNLAVNWPLLRFADVLLMYAEADNEVNGAPSADAVNALKEVRQRAYAGSSDTGVIPADKQGFFDAIVKERLLEFGGEGIRKYDLIRWNLLGTKIAETRDKLRQFMDGTGRYSNVPEFIYSIPEDYDATVSSGEMINRIEFYGGGTERVFFFPTPAEAPEGEDYVRVSWRDAINEDLINSERKGWAQYFEPDHKELFPLYDEILQQNYNLTQDYGY</sequence>
<dbReference type="PROSITE" id="PS51257">
    <property type="entry name" value="PROKAR_LIPOPROTEIN"/>
    <property type="match status" value="1"/>
</dbReference>
<evidence type="ECO:0000256" key="3">
    <source>
        <dbReference type="ARBA" id="ARBA00022729"/>
    </source>
</evidence>
<dbReference type="Gene3D" id="1.25.40.390">
    <property type="match status" value="1"/>
</dbReference>
<accession>A0A3N0E5F8</accession>
<keyword evidence="3" id="KW-0732">Signal</keyword>
<dbReference type="GO" id="GO:0009279">
    <property type="term" value="C:cell outer membrane"/>
    <property type="evidence" value="ECO:0007669"/>
    <property type="project" value="UniProtKB-SubCell"/>
</dbReference>
<dbReference type="RefSeq" id="WP_123216937.1">
    <property type="nucleotide sequence ID" value="NZ_RJTM01000107.1"/>
</dbReference>
<feature type="domain" description="RagB/SusD" evidence="6">
    <location>
        <begin position="372"/>
        <end position="608"/>
    </location>
</feature>
<dbReference type="Pfam" id="PF07980">
    <property type="entry name" value="SusD_RagB"/>
    <property type="match status" value="1"/>
</dbReference>
<name>A0A3N0E5F8_SINP1</name>
<evidence type="ECO:0000313" key="8">
    <source>
        <dbReference type="EMBL" id="RNL83076.1"/>
    </source>
</evidence>
<dbReference type="EMBL" id="RJTM01000107">
    <property type="protein sequence ID" value="RNL83076.1"/>
    <property type="molecule type" value="Genomic_DNA"/>
</dbReference>
<gene>
    <name evidence="8" type="ORF">ED312_15530</name>
</gene>